<keyword evidence="4" id="KW-1185">Reference proteome</keyword>
<reference evidence="3 4" key="1">
    <citation type="submission" date="2010-06" db="EMBL/GenBank/DDBJ databases">
        <title>Complete sequence plasmid of Methanohalobium evestigatum Z-7303.</title>
        <authorList>
            <consortium name="US DOE Joint Genome Institute"/>
            <person name="Lucas S."/>
            <person name="Copeland A."/>
            <person name="Lapidus A."/>
            <person name="Cheng J.-F."/>
            <person name="Bruce D."/>
            <person name="Goodwin L."/>
            <person name="Pitluck S."/>
            <person name="Saunders E."/>
            <person name="Detter J.C."/>
            <person name="Han C."/>
            <person name="Tapia R."/>
            <person name="Land M."/>
            <person name="Hauser L."/>
            <person name="Kyrpides N."/>
            <person name="Mikhailova N."/>
            <person name="Sieprawska-Lupa M."/>
            <person name="Whitman W.B."/>
            <person name="Anderson I."/>
            <person name="Woyke T."/>
        </authorList>
    </citation>
    <scope>NUCLEOTIDE SEQUENCE [LARGE SCALE GENOMIC DNA]</scope>
    <source>
        <strain evidence="4">ATCC BAA-1072 / DSM 3721 / NBRC 107634 / OCM 161 / Z-7303</strain>
        <plasmid evidence="4">Plasmid pMETEV01</plasmid>
    </source>
</reference>
<dbReference type="Proteomes" id="UP000000391">
    <property type="component" value="Plasmid pMETEV01"/>
</dbReference>
<dbReference type="SUPFAM" id="SSF103481">
    <property type="entry name" value="Multidrug resistance efflux transporter EmrE"/>
    <property type="match status" value="2"/>
</dbReference>
<geneLocation type="plasmid" evidence="3 4">
    <name>pMETEV01</name>
</geneLocation>
<evidence type="ECO:0000256" key="1">
    <source>
        <dbReference type="SAM" id="Phobius"/>
    </source>
</evidence>
<feature type="transmembrane region" description="Helical" evidence="1">
    <location>
        <begin position="137"/>
        <end position="156"/>
    </location>
</feature>
<feature type="transmembrane region" description="Helical" evidence="1">
    <location>
        <begin position="163"/>
        <end position="183"/>
    </location>
</feature>
<feature type="transmembrane region" description="Helical" evidence="1">
    <location>
        <begin position="232"/>
        <end position="254"/>
    </location>
</feature>
<gene>
    <name evidence="3" type="ordered locus">Metev_2344</name>
</gene>
<feature type="transmembrane region" description="Helical" evidence="1">
    <location>
        <begin position="320"/>
        <end position="338"/>
    </location>
</feature>
<dbReference type="RefSeq" id="WP_013195720.1">
    <property type="nucleotide sequence ID" value="NC_014254.1"/>
</dbReference>
<feature type="transmembrane region" description="Helical" evidence="1">
    <location>
        <begin position="266"/>
        <end position="285"/>
    </location>
</feature>
<dbReference type="Pfam" id="PF00892">
    <property type="entry name" value="EamA"/>
    <property type="match status" value="1"/>
</dbReference>
<feature type="transmembrane region" description="Helical" evidence="1">
    <location>
        <begin position="108"/>
        <end position="131"/>
    </location>
</feature>
<protein>
    <recommendedName>
        <fullName evidence="2">EamA domain-containing protein</fullName>
    </recommendedName>
</protein>
<feature type="transmembrane region" description="Helical" evidence="1">
    <location>
        <begin position="195"/>
        <end position="220"/>
    </location>
</feature>
<dbReference type="InterPro" id="IPR037185">
    <property type="entry name" value="EmrE-like"/>
</dbReference>
<feature type="transmembrane region" description="Helical" evidence="1">
    <location>
        <begin position="20"/>
        <end position="43"/>
    </location>
</feature>
<dbReference type="OrthoDB" id="141091at2157"/>
<dbReference type="GO" id="GO:0016020">
    <property type="term" value="C:membrane"/>
    <property type="evidence" value="ECO:0007669"/>
    <property type="project" value="InterPro"/>
</dbReference>
<evidence type="ECO:0000313" key="4">
    <source>
        <dbReference type="Proteomes" id="UP000000391"/>
    </source>
</evidence>
<keyword evidence="1" id="KW-0472">Membrane</keyword>
<dbReference type="AlphaFoldDB" id="D7EC33"/>
<dbReference type="KEGG" id="mev:Metev_2344"/>
<evidence type="ECO:0000259" key="2">
    <source>
        <dbReference type="Pfam" id="PF00892"/>
    </source>
</evidence>
<feature type="transmembrane region" description="Helical" evidence="1">
    <location>
        <begin position="297"/>
        <end position="314"/>
    </location>
</feature>
<keyword evidence="3" id="KW-0614">Plasmid</keyword>
<dbReference type="GeneID" id="9348000"/>
<keyword evidence="1" id="KW-1133">Transmembrane helix</keyword>
<accession>D7EC33</accession>
<feature type="transmembrane region" description="Helical" evidence="1">
    <location>
        <begin position="63"/>
        <end position="87"/>
    </location>
</feature>
<evidence type="ECO:0000313" key="3">
    <source>
        <dbReference type="EMBL" id="ADI75155.1"/>
    </source>
</evidence>
<name>D7EC33_METEZ</name>
<organism evidence="3 4">
    <name type="scientific">Methanohalobium evestigatum (strain ATCC BAA-1072 / DSM 3721 / NBRC 107634 / OCM 161 / Z-7303)</name>
    <dbReference type="NCBI Taxonomy" id="644295"/>
    <lineage>
        <taxon>Archaea</taxon>
        <taxon>Methanobacteriati</taxon>
        <taxon>Methanobacteriota</taxon>
        <taxon>Stenosarchaea group</taxon>
        <taxon>Methanomicrobia</taxon>
        <taxon>Methanosarcinales</taxon>
        <taxon>Methanosarcinaceae</taxon>
        <taxon>Methanohalobium</taxon>
    </lineage>
</organism>
<feature type="domain" description="EamA" evidence="2">
    <location>
        <begin position="69"/>
        <end position="178"/>
    </location>
</feature>
<dbReference type="InterPro" id="IPR000620">
    <property type="entry name" value="EamA_dom"/>
</dbReference>
<dbReference type="HOGENOM" id="CLU_044169_0_0_2"/>
<dbReference type="EMBL" id="CP002070">
    <property type="protein sequence ID" value="ADI75155.1"/>
    <property type="molecule type" value="Genomic_DNA"/>
</dbReference>
<keyword evidence="1" id="KW-0812">Transmembrane</keyword>
<sequence>MGDVEALKKQEQRKRINSGYMWALICAVFWGLWYIPGEIIWNINPFNEMLSEVSHMMSSSGSMVVVAAEVSALNALFAVLSLIIWNGCLLRLNELGRTIKNFNLCSKWLLAGSVLGGPVAIFGSFMAMAFIGSAFAAVASLLYPVVGSVAAFLWYGEKITRRASIGIFIIIVGSISIFGGKFIHDIHSAGGLQWLGYLGGLMAASGWGLEGAIAGIGLEFSESDTGLTARFIFELLFWWLIIIPIFAIAGFPMYEYATAVFQPVPLMVLAFTGLASGFCYVTWYKSFPLIGVGRGQGVANLYGLISIILLLLFVGSTPGWTVFIGGLLCVAGAVVMFTEEPLEIETLRNQNTEGLKMEDDF</sequence>
<proteinExistence type="predicted"/>